<keyword evidence="8" id="KW-1185">Reference proteome</keyword>
<dbReference type="Gene3D" id="1.10.10.10">
    <property type="entry name" value="Winged helix-like DNA-binding domain superfamily/Winged helix DNA-binding domain"/>
    <property type="match status" value="1"/>
</dbReference>
<dbReference type="Pfam" id="PF08281">
    <property type="entry name" value="Sigma70_r4_2"/>
    <property type="match status" value="1"/>
</dbReference>
<keyword evidence="4" id="KW-0804">Transcription</keyword>
<dbReference type="InterPro" id="IPR013325">
    <property type="entry name" value="RNA_pol_sigma_r2"/>
</dbReference>
<feature type="domain" description="RNA polymerase sigma factor 70 region 4 type 2" evidence="6">
    <location>
        <begin position="110"/>
        <end position="161"/>
    </location>
</feature>
<protein>
    <submittedName>
        <fullName evidence="7">RNA polymerase sigma factor</fullName>
    </submittedName>
</protein>
<dbReference type="InterPro" id="IPR013249">
    <property type="entry name" value="RNA_pol_sigma70_r4_t2"/>
</dbReference>
<dbReference type="SUPFAM" id="SSF88946">
    <property type="entry name" value="Sigma2 domain of RNA polymerase sigma factors"/>
    <property type="match status" value="1"/>
</dbReference>
<dbReference type="PANTHER" id="PTHR43133:SF45">
    <property type="entry name" value="RNA POLYMERASE ECF-TYPE SIGMA FACTOR"/>
    <property type="match status" value="1"/>
</dbReference>
<dbReference type="SUPFAM" id="SSF88659">
    <property type="entry name" value="Sigma3 and sigma4 domains of RNA polymerase sigma factors"/>
    <property type="match status" value="1"/>
</dbReference>
<dbReference type="InterPro" id="IPR039425">
    <property type="entry name" value="RNA_pol_sigma-70-like"/>
</dbReference>
<comment type="similarity">
    <text evidence="1">Belongs to the sigma-70 factor family. ECF subfamily.</text>
</comment>
<dbReference type="Gene3D" id="1.10.1740.10">
    <property type="match status" value="1"/>
</dbReference>
<feature type="domain" description="RNA polymerase sigma-70 region 2" evidence="5">
    <location>
        <begin position="14"/>
        <end position="79"/>
    </location>
</feature>
<dbReference type="EMBL" id="JAUZVY010000002">
    <property type="protein sequence ID" value="MDP4528701.1"/>
    <property type="molecule type" value="Genomic_DNA"/>
</dbReference>
<evidence type="ECO:0000256" key="4">
    <source>
        <dbReference type="ARBA" id="ARBA00023163"/>
    </source>
</evidence>
<dbReference type="InterPro" id="IPR036388">
    <property type="entry name" value="WH-like_DNA-bd_sf"/>
</dbReference>
<dbReference type="NCBIfam" id="TIGR02937">
    <property type="entry name" value="sigma70-ECF"/>
    <property type="match status" value="1"/>
</dbReference>
<evidence type="ECO:0000256" key="1">
    <source>
        <dbReference type="ARBA" id="ARBA00010641"/>
    </source>
</evidence>
<sequence>MSKKEQERLFDQVIQANRGRLYRICYAYLHDKREVSDLYQEILMGIWMSLNQFRKESSVSTYVYRIAVNTAIKFATKAAKEPKMQDDSVLAELPVISETPSYEQKEQRLMQMHTCIQQLSDTDRILISLVLEDLSYQEIADILGMTINLVGVKINRVKKRITKLMEVHYGPL</sequence>
<keyword evidence="3" id="KW-0731">Sigma factor</keyword>
<dbReference type="InterPro" id="IPR014284">
    <property type="entry name" value="RNA_pol_sigma-70_dom"/>
</dbReference>
<dbReference type="RefSeq" id="WP_305944819.1">
    <property type="nucleotide sequence ID" value="NZ_JAUZVY010000002.1"/>
</dbReference>
<evidence type="ECO:0000313" key="7">
    <source>
        <dbReference type="EMBL" id="MDP4528701.1"/>
    </source>
</evidence>
<evidence type="ECO:0000313" key="8">
    <source>
        <dbReference type="Proteomes" id="UP001236258"/>
    </source>
</evidence>
<evidence type="ECO:0000259" key="5">
    <source>
        <dbReference type="Pfam" id="PF04542"/>
    </source>
</evidence>
<evidence type="ECO:0000256" key="2">
    <source>
        <dbReference type="ARBA" id="ARBA00023015"/>
    </source>
</evidence>
<dbReference type="Pfam" id="PF04542">
    <property type="entry name" value="Sigma70_r2"/>
    <property type="match status" value="1"/>
</dbReference>
<reference evidence="7 8" key="1">
    <citation type="submission" date="2023-08" db="EMBL/GenBank/DDBJ databases">
        <authorList>
            <person name="Joshi A."/>
            <person name="Thite S."/>
        </authorList>
    </citation>
    <scope>NUCLEOTIDE SEQUENCE [LARGE SCALE GENOMIC DNA]</scope>
    <source>
        <strain evidence="7 8">1E1</strain>
    </source>
</reference>
<name>A0ABT9GPX9_9GAMM</name>
<keyword evidence="2" id="KW-0805">Transcription regulation</keyword>
<proteinExistence type="inferred from homology"/>
<accession>A0ABT9GPX9</accession>
<gene>
    <name evidence="7" type="ORF">Q3O59_06605</name>
</gene>
<dbReference type="PANTHER" id="PTHR43133">
    <property type="entry name" value="RNA POLYMERASE ECF-TYPE SIGMA FACTO"/>
    <property type="match status" value="1"/>
</dbReference>
<dbReference type="InterPro" id="IPR013324">
    <property type="entry name" value="RNA_pol_sigma_r3/r4-like"/>
</dbReference>
<dbReference type="InterPro" id="IPR007627">
    <property type="entry name" value="RNA_pol_sigma70_r2"/>
</dbReference>
<evidence type="ECO:0000259" key="6">
    <source>
        <dbReference type="Pfam" id="PF08281"/>
    </source>
</evidence>
<comment type="caution">
    <text evidence="7">The sequence shown here is derived from an EMBL/GenBank/DDBJ whole genome shotgun (WGS) entry which is preliminary data.</text>
</comment>
<evidence type="ECO:0000256" key="3">
    <source>
        <dbReference type="ARBA" id="ARBA00023082"/>
    </source>
</evidence>
<organism evidence="7 8">
    <name type="scientific">Alkalimonas delamerensis</name>
    <dbReference type="NCBI Taxonomy" id="265981"/>
    <lineage>
        <taxon>Bacteria</taxon>
        <taxon>Pseudomonadati</taxon>
        <taxon>Pseudomonadota</taxon>
        <taxon>Gammaproteobacteria</taxon>
        <taxon>Alkalimonas</taxon>
    </lineage>
</organism>
<dbReference type="Proteomes" id="UP001236258">
    <property type="component" value="Unassembled WGS sequence"/>
</dbReference>